<feature type="transmembrane region" description="Helical" evidence="1">
    <location>
        <begin position="371"/>
        <end position="396"/>
    </location>
</feature>
<sequence>MTAYNDSTAGVGFLLTNTWWEIICCEVLEAIEFMPLHEGTVTFIVWRASGSTYIVVATASYVVTASDANGTVAVNYTFPIGQRMITKTGDNVGWYTSGPNLIPFITCTGEETCPNATKKAPFASEPTAGDSFAWNTNGGVETLTDRAYAIKFYTNQNTAPYVNQTDYSAFVKDHEPVGTFAIDYAIFTDEVGDPLTHSISHPEDYFELNSTFDPTRLFLQVKRALPKDYNVYSIRLTSTDTCSQSITTTYTLTTYNAPPVYLNLPTELTIAEDVSGAKLIWQVDVYDPSNNDSICCTLAKVEPATFNFEMKFTNNSFNIFLTASAAFDYKEISDFYKLRVCCSDDTGTSMSFIDIDITNIVIKEAYLPPTWFFLAMMCSLIPIMITFIIACTILFATMFCDPELNYVIVYED</sequence>
<organism evidence="2 3">
    <name type="scientific">Mizuhopecten yessoensis</name>
    <name type="common">Japanese scallop</name>
    <name type="synonym">Patinopecten yessoensis</name>
    <dbReference type="NCBI Taxonomy" id="6573"/>
    <lineage>
        <taxon>Eukaryota</taxon>
        <taxon>Metazoa</taxon>
        <taxon>Spiralia</taxon>
        <taxon>Lophotrochozoa</taxon>
        <taxon>Mollusca</taxon>
        <taxon>Bivalvia</taxon>
        <taxon>Autobranchia</taxon>
        <taxon>Pteriomorphia</taxon>
        <taxon>Pectinida</taxon>
        <taxon>Pectinoidea</taxon>
        <taxon>Pectinidae</taxon>
        <taxon>Mizuhopecten</taxon>
    </lineage>
</organism>
<dbReference type="AlphaFoldDB" id="A0A210R754"/>
<keyword evidence="3" id="KW-1185">Reference proteome</keyword>
<keyword evidence="1" id="KW-0472">Membrane</keyword>
<evidence type="ECO:0000313" key="2">
    <source>
        <dbReference type="EMBL" id="OWF56764.1"/>
    </source>
</evidence>
<reference evidence="2 3" key="1">
    <citation type="journal article" date="2017" name="Nat. Ecol. Evol.">
        <title>Scallop genome provides insights into evolution of bilaterian karyotype and development.</title>
        <authorList>
            <person name="Wang S."/>
            <person name="Zhang J."/>
            <person name="Jiao W."/>
            <person name="Li J."/>
            <person name="Xun X."/>
            <person name="Sun Y."/>
            <person name="Guo X."/>
            <person name="Huan P."/>
            <person name="Dong B."/>
            <person name="Zhang L."/>
            <person name="Hu X."/>
            <person name="Sun X."/>
            <person name="Wang J."/>
            <person name="Zhao C."/>
            <person name="Wang Y."/>
            <person name="Wang D."/>
            <person name="Huang X."/>
            <person name="Wang R."/>
            <person name="Lv J."/>
            <person name="Li Y."/>
            <person name="Zhang Z."/>
            <person name="Liu B."/>
            <person name="Lu W."/>
            <person name="Hui Y."/>
            <person name="Liang J."/>
            <person name="Zhou Z."/>
            <person name="Hou R."/>
            <person name="Li X."/>
            <person name="Liu Y."/>
            <person name="Li H."/>
            <person name="Ning X."/>
            <person name="Lin Y."/>
            <person name="Zhao L."/>
            <person name="Xing Q."/>
            <person name="Dou J."/>
            <person name="Li Y."/>
            <person name="Mao J."/>
            <person name="Guo H."/>
            <person name="Dou H."/>
            <person name="Li T."/>
            <person name="Mu C."/>
            <person name="Jiang W."/>
            <person name="Fu Q."/>
            <person name="Fu X."/>
            <person name="Miao Y."/>
            <person name="Liu J."/>
            <person name="Yu Q."/>
            <person name="Li R."/>
            <person name="Liao H."/>
            <person name="Li X."/>
            <person name="Kong Y."/>
            <person name="Jiang Z."/>
            <person name="Chourrout D."/>
            <person name="Li R."/>
            <person name="Bao Z."/>
        </authorList>
    </citation>
    <scope>NUCLEOTIDE SEQUENCE [LARGE SCALE GENOMIC DNA]</scope>
    <source>
        <strain evidence="2 3">PY_sf001</strain>
    </source>
</reference>
<keyword evidence="1" id="KW-1133">Transmembrane helix</keyword>
<comment type="caution">
    <text evidence="2">The sequence shown here is derived from an EMBL/GenBank/DDBJ whole genome shotgun (WGS) entry which is preliminary data.</text>
</comment>
<protein>
    <recommendedName>
        <fullName evidence="4">Cadherin domain-containing protein</fullName>
    </recommendedName>
</protein>
<dbReference type="Gene3D" id="2.60.40.60">
    <property type="entry name" value="Cadherins"/>
    <property type="match status" value="1"/>
</dbReference>
<gene>
    <name evidence="2" type="ORF">KP79_PYT21688</name>
</gene>
<proteinExistence type="predicted"/>
<dbReference type="EMBL" id="NEDP02000090">
    <property type="protein sequence ID" value="OWF56764.1"/>
    <property type="molecule type" value="Genomic_DNA"/>
</dbReference>
<name>A0A210R754_MIZYE</name>
<evidence type="ECO:0000313" key="3">
    <source>
        <dbReference type="Proteomes" id="UP000242188"/>
    </source>
</evidence>
<accession>A0A210R754</accession>
<dbReference type="Proteomes" id="UP000242188">
    <property type="component" value="Unassembled WGS sequence"/>
</dbReference>
<keyword evidence="1" id="KW-0812">Transmembrane</keyword>
<evidence type="ECO:0008006" key="4">
    <source>
        <dbReference type="Google" id="ProtNLM"/>
    </source>
</evidence>
<evidence type="ECO:0000256" key="1">
    <source>
        <dbReference type="SAM" id="Phobius"/>
    </source>
</evidence>
<dbReference type="OrthoDB" id="6134084at2759"/>